<comment type="subcellular location">
    <subcellularLocation>
        <location evidence="1">Cell membrane</location>
    </subcellularLocation>
</comment>
<dbReference type="Pfam" id="PF25876">
    <property type="entry name" value="HH_MFP_RND"/>
    <property type="match status" value="1"/>
</dbReference>
<dbReference type="Pfam" id="PF25967">
    <property type="entry name" value="RND-MFP_C"/>
    <property type="match status" value="1"/>
</dbReference>
<dbReference type="Pfam" id="PF25917">
    <property type="entry name" value="BSH_RND"/>
    <property type="match status" value="1"/>
</dbReference>
<keyword evidence="12" id="KW-1185">Reference proteome</keyword>
<evidence type="ECO:0000313" key="12">
    <source>
        <dbReference type="Proteomes" id="UP000184339"/>
    </source>
</evidence>
<evidence type="ECO:0000256" key="3">
    <source>
        <dbReference type="ARBA" id="ARBA00022448"/>
    </source>
</evidence>
<dbReference type="OrthoDB" id="9783047at2"/>
<dbReference type="Gene3D" id="2.40.420.20">
    <property type="match status" value="1"/>
</dbReference>
<keyword evidence="5" id="KW-0997">Cell inner membrane</keyword>
<dbReference type="Gene3D" id="2.40.30.170">
    <property type="match status" value="1"/>
</dbReference>
<dbReference type="STRING" id="551987.SAMN05192549_11230"/>
<organism evidence="11 12">
    <name type="scientific">Duganella sacchari</name>
    <dbReference type="NCBI Taxonomy" id="551987"/>
    <lineage>
        <taxon>Bacteria</taxon>
        <taxon>Pseudomonadati</taxon>
        <taxon>Pseudomonadota</taxon>
        <taxon>Betaproteobacteria</taxon>
        <taxon>Burkholderiales</taxon>
        <taxon>Oxalobacteraceae</taxon>
        <taxon>Telluria group</taxon>
        <taxon>Duganella</taxon>
    </lineage>
</organism>
<feature type="domain" description="Multidrug resistance protein MdtA-like C-terminal permuted SH3" evidence="10">
    <location>
        <begin position="300"/>
        <end position="358"/>
    </location>
</feature>
<dbReference type="GO" id="GO:1990281">
    <property type="term" value="C:efflux pump complex"/>
    <property type="evidence" value="ECO:0007669"/>
    <property type="project" value="TreeGrafter"/>
</dbReference>
<protein>
    <submittedName>
        <fullName evidence="11">RND family efflux transporter, MFP subunit</fullName>
    </submittedName>
</protein>
<comment type="similarity">
    <text evidence="2">Belongs to the membrane fusion protein (MFP) (TC 8.A.1) family.</text>
</comment>
<reference evidence="12" key="1">
    <citation type="submission" date="2016-11" db="EMBL/GenBank/DDBJ databases">
        <authorList>
            <person name="Varghese N."/>
            <person name="Submissions S."/>
        </authorList>
    </citation>
    <scope>NUCLEOTIDE SEQUENCE [LARGE SCALE GENOMIC DNA]</scope>
    <source>
        <strain evidence="12">Sac-22</strain>
    </source>
</reference>
<dbReference type="AlphaFoldDB" id="A0A1M7TAH7"/>
<dbReference type="RefSeq" id="WP_072787963.1">
    <property type="nucleotide sequence ID" value="NZ_FRCX01000012.1"/>
</dbReference>
<sequence length="381" mass="39978">MKTRRLLTLLALAGVVAASYVLLVRPQAAHAVTAPAAAAPRGGVPLVRLAAAEQRDVAVEVEANGTVVPLSSVEIRPHVTRQLTQVHVKEGQFVAADTLLFSLDDRGERAALDRAQAQLDRDQAVLADLERQYRRSSELSSQKFISASAADGVQTQVESQRALVQADLAAVRSAQVDLSYTAIRAPSAGRVGVVNVYAGSLVQANAVLASVTQIDPIAVSFTVPEKGVAALLGAAKSGPVAVSAALPDAVLTGRLSFIDSSVDAVAGVIRIKAQFDNADTRLWPGQYVQTRITLSRLRGAVVVPLAAIITQSDGALVYSVDEQQSARPRKVRLLHAFGNLAAVDGLKVGERVVIEGKQNLRPGVKVNVGKDALLANAGSRP</sequence>
<dbReference type="Proteomes" id="UP000184339">
    <property type="component" value="Unassembled WGS sequence"/>
</dbReference>
<dbReference type="GO" id="GO:0015562">
    <property type="term" value="F:efflux transmembrane transporter activity"/>
    <property type="evidence" value="ECO:0007669"/>
    <property type="project" value="TreeGrafter"/>
</dbReference>
<accession>A0A1M7TAH7</accession>
<keyword evidence="6" id="KW-0472">Membrane</keyword>
<feature type="domain" description="Multidrug resistance protein MdtA-like barrel-sandwich hybrid" evidence="8">
    <location>
        <begin position="72"/>
        <end position="212"/>
    </location>
</feature>
<keyword evidence="3" id="KW-0813">Transport</keyword>
<dbReference type="InterPro" id="IPR058626">
    <property type="entry name" value="MdtA-like_b-barrel"/>
</dbReference>
<evidence type="ECO:0000256" key="5">
    <source>
        <dbReference type="ARBA" id="ARBA00022519"/>
    </source>
</evidence>
<dbReference type="InterPro" id="IPR058627">
    <property type="entry name" value="MdtA-like_C"/>
</dbReference>
<evidence type="ECO:0000256" key="4">
    <source>
        <dbReference type="ARBA" id="ARBA00022475"/>
    </source>
</evidence>
<dbReference type="InterPro" id="IPR058625">
    <property type="entry name" value="MdtA-like_BSH"/>
</dbReference>
<dbReference type="Gene3D" id="1.10.287.470">
    <property type="entry name" value="Helix hairpin bin"/>
    <property type="match status" value="1"/>
</dbReference>
<dbReference type="InterPro" id="IPR058624">
    <property type="entry name" value="MdtA-like_HH"/>
</dbReference>
<name>A0A1M7TAH7_9BURK</name>
<feature type="domain" description="Multidrug resistance protein MdtA-like alpha-helical hairpin" evidence="7">
    <location>
        <begin position="112"/>
        <end position="181"/>
    </location>
</feature>
<dbReference type="NCBIfam" id="TIGR01730">
    <property type="entry name" value="RND_mfp"/>
    <property type="match status" value="1"/>
</dbReference>
<dbReference type="SUPFAM" id="SSF111369">
    <property type="entry name" value="HlyD-like secretion proteins"/>
    <property type="match status" value="1"/>
</dbReference>
<evidence type="ECO:0000259" key="8">
    <source>
        <dbReference type="Pfam" id="PF25917"/>
    </source>
</evidence>
<evidence type="ECO:0000259" key="9">
    <source>
        <dbReference type="Pfam" id="PF25944"/>
    </source>
</evidence>
<evidence type="ECO:0000256" key="6">
    <source>
        <dbReference type="ARBA" id="ARBA00023136"/>
    </source>
</evidence>
<dbReference type="Gene3D" id="2.40.50.100">
    <property type="match status" value="1"/>
</dbReference>
<keyword evidence="4" id="KW-1003">Cell membrane</keyword>
<evidence type="ECO:0000259" key="10">
    <source>
        <dbReference type="Pfam" id="PF25967"/>
    </source>
</evidence>
<gene>
    <name evidence="11" type="ORF">SAMN05192549_11230</name>
</gene>
<proteinExistence type="inferred from homology"/>
<dbReference type="PANTHER" id="PTHR30469:SF36">
    <property type="entry name" value="BLL3903 PROTEIN"/>
    <property type="match status" value="1"/>
</dbReference>
<evidence type="ECO:0000259" key="7">
    <source>
        <dbReference type="Pfam" id="PF25876"/>
    </source>
</evidence>
<evidence type="ECO:0000256" key="2">
    <source>
        <dbReference type="ARBA" id="ARBA00009477"/>
    </source>
</evidence>
<feature type="domain" description="Multidrug resistance protein MdtA-like beta-barrel" evidence="9">
    <location>
        <begin position="216"/>
        <end position="294"/>
    </location>
</feature>
<dbReference type="PANTHER" id="PTHR30469">
    <property type="entry name" value="MULTIDRUG RESISTANCE PROTEIN MDTA"/>
    <property type="match status" value="1"/>
</dbReference>
<evidence type="ECO:0000256" key="1">
    <source>
        <dbReference type="ARBA" id="ARBA00004236"/>
    </source>
</evidence>
<dbReference type="EMBL" id="FRCX01000012">
    <property type="protein sequence ID" value="SHN67706.1"/>
    <property type="molecule type" value="Genomic_DNA"/>
</dbReference>
<dbReference type="Pfam" id="PF25944">
    <property type="entry name" value="Beta-barrel_RND"/>
    <property type="match status" value="1"/>
</dbReference>
<dbReference type="InterPro" id="IPR006143">
    <property type="entry name" value="RND_pump_MFP"/>
</dbReference>
<evidence type="ECO:0000313" key="11">
    <source>
        <dbReference type="EMBL" id="SHN67706.1"/>
    </source>
</evidence>